<feature type="transmembrane region" description="Helical" evidence="1">
    <location>
        <begin position="176"/>
        <end position="198"/>
    </location>
</feature>
<dbReference type="STRING" id="1678841.TBC1_111269"/>
<dbReference type="RefSeq" id="WP_062039895.1">
    <property type="nucleotide sequence ID" value="NZ_DF968182.1"/>
</dbReference>
<keyword evidence="1" id="KW-1133">Transmembrane helix</keyword>
<reference evidence="2" key="1">
    <citation type="journal article" date="2015" name="Genome Announc.">
        <title>Draft Genome Sequence of Bacteroidales Strain TBC1, a Novel Isolate from a Methanogenic Wastewater Treatment System.</title>
        <authorList>
            <person name="Tourlousse D.M."/>
            <person name="Matsuura N."/>
            <person name="Sun L."/>
            <person name="Toyonaga M."/>
            <person name="Kuroda K."/>
            <person name="Ohashi A."/>
            <person name="Cruz R."/>
            <person name="Yamaguchi T."/>
            <person name="Sekiguchi Y."/>
        </authorList>
    </citation>
    <scope>NUCLEOTIDE SEQUENCE [LARGE SCALE GENOMIC DNA]</scope>
    <source>
        <strain evidence="2">TBC1</strain>
    </source>
</reference>
<feature type="transmembrane region" description="Helical" evidence="1">
    <location>
        <begin position="20"/>
        <end position="39"/>
    </location>
</feature>
<protein>
    <recommendedName>
        <fullName evidence="4">DUF4386 domain-containing protein</fullName>
    </recommendedName>
</protein>
<keyword evidence="1" id="KW-0472">Membrane</keyword>
<keyword evidence="3" id="KW-1185">Reference proteome</keyword>
<dbReference type="AlphaFoldDB" id="A0A0S7BXE8"/>
<dbReference type="OrthoDB" id="1160166at2"/>
<keyword evidence="1" id="KW-0812">Transmembrane</keyword>
<feature type="transmembrane region" description="Helical" evidence="1">
    <location>
        <begin position="147"/>
        <end position="169"/>
    </location>
</feature>
<accession>A0A0S7BXE8</accession>
<dbReference type="Proteomes" id="UP000053091">
    <property type="component" value="Unassembled WGS sequence"/>
</dbReference>
<dbReference type="EMBL" id="DF968182">
    <property type="protein sequence ID" value="GAP43127.1"/>
    <property type="molecule type" value="Genomic_DNA"/>
</dbReference>
<proteinExistence type="predicted"/>
<feature type="transmembrane region" description="Helical" evidence="1">
    <location>
        <begin position="59"/>
        <end position="84"/>
    </location>
</feature>
<sequence length="238" mass="26224">MKTNELNLSTKTLARTTGFFYLLIITGGLISGMFVRGTLIDLTNAEITLNNIIQNETLFRLGFLGDLIMVLSDVMVSVLFYFLLVNVHKGLAILAAVFRLLQSSVLGANLINLFKPVIMIQGAEKMSTEQLTELSSDVITQMQVFDYGYLISGVFFAINCLLMGVLLYKSADFPKFIGIIIFIAGLGYMFNSMASFLVPSLIEISAMVMLFTAVIAELTFCAYLLTAGVRNKSKESQL</sequence>
<organism evidence="2">
    <name type="scientific">Lentimicrobium saccharophilum</name>
    <dbReference type="NCBI Taxonomy" id="1678841"/>
    <lineage>
        <taxon>Bacteria</taxon>
        <taxon>Pseudomonadati</taxon>
        <taxon>Bacteroidota</taxon>
        <taxon>Bacteroidia</taxon>
        <taxon>Bacteroidales</taxon>
        <taxon>Lentimicrobiaceae</taxon>
        <taxon>Lentimicrobium</taxon>
    </lineage>
</organism>
<dbReference type="Pfam" id="PF14329">
    <property type="entry name" value="DUF4386"/>
    <property type="match status" value="1"/>
</dbReference>
<evidence type="ECO:0008006" key="4">
    <source>
        <dbReference type="Google" id="ProtNLM"/>
    </source>
</evidence>
<evidence type="ECO:0000313" key="3">
    <source>
        <dbReference type="Proteomes" id="UP000053091"/>
    </source>
</evidence>
<feature type="transmembrane region" description="Helical" evidence="1">
    <location>
        <begin position="91"/>
        <end position="111"/>
    </location>
</feature>
<evidence type="ECO:0000256" key="1">
    <source>
        <dbReference type="SAM" id="Phobius"/>
    </source>
</evidence>
<name>A0A0S7BXE8_9BACT</name>
<evidence type="ECO:0000313" key="2">
    <source>
        <dbReference type="EMBL" id="GAP43127.1"/>
    </source>
</evidence>
<dbReference type="InterPro" id="IPR025495">
    <property type="entry name" value="DUF4386"/>
</dbReference>
<gene>
    <name evidence="2" type="ORF">TBC1_111269</name>
</gene>
<feature type="transmembrane region" description="Helical" evidence="1">
    <location>
        <begin position="204"/>
        <end position="225"/>
    </location>
</feature>